<accession>A0ABD1T086</accession>
<evidence type="ECO:0000259" key="1">
    <source>
        <dbReference type="Pfam" id="PF25372"/>
    </source>
</evidence>
<dbReference type="InterPro" id="IPR006553">
    <property type="entry name" value="Leu-rich_rpt_Cys-con_subtyp"/>
</dbReference>
<dbReference type="Pfam" id="PF13516">
    <property type="entry name" value="LRR_6"/>
    <property type="match status" value="1"/>
</dbReference>
<dbReference type="PANTHER" id="PTHR13318:SF105">
    <property type="entry name" value="F-BOX_LRR-REPEAT PROTEIN 3"/>
    <property type="match status" value="1"/>
</dbReference>
<dbReference type="InterPro" id="IPR057207">
    <property type="entry name" value="FBXL15_LRR"/>
</dbReference>
<dbReference type="FunFam" id="3.80.10.10:FF:000663">
    <property type="entry name" value="F-box/LRR-repeat protein 4"/>
    <property type="match status" value="1"/>
</dbReference>
<dbReference type="SMART" id="SM00367">
    <property type="entry name" value="LRR_CC"/>
    <property type="match status" value="16"/>
</dbReference>
<evidence type="ECO:0000313" key="3">
    <source>
        <dbReference type="Proteomes" id="UP001604336"/>
    </source>
</evidence>
<dbReference type="InterPro" id="IPR001611">
    <property type="entry name" value="Leu-rich_rpt"/>
</dbReference>
<dbReference type="Pfam" id="PF25372">
    <property type="entry name" value="DUF7885"/>
    <property type="match status" value="3"/>
</dbReference>
<sequence length="675" mass="74251">MAEINQSIPPEIWRNIDDDAPWETLPISYAKRLQEDIEIHMKKRYPMYNYYCLPQPDSAYFDTSWSQLYLGRPTQSLGFTSKYGENTPEGQAHRERLWKMLHDNISSSSLTNLQESSTSSQTETSVQPILTPHQLDVTQYMIRNMVLLIIDPLWRDVSVLCNSKSGLLMPKRGLRGLYREFCNWGGPRLVNQCPLIGKSAYEENGSRKCCLSDSGLAAVGDGFTKLESLKLMWCPNVTDVGLISIAEKCKLLKSLDLQECCVRDKGLAAIGEFCTRLEDLNLWRCNSLTDTGLAQLALGCGRTLKSLGLDACQSLTDVSLEAVGFHCQSLEFLSLDSEFIHDKGLLAVAKGCTQLKSLKLECSNITDEALQAVGSFCLLLELLALYSCGQLTDKSLFSIGEGCKKLKNLILSNCSFMSDMGLDSIAVGCEVLMHLEVSGCDNIGAGSLKSIGKSCTRLSGLALRHWRFLQIENYALCDFGIGCKYLQSLHLFDCSGIGDEGLCAIARGCRNLKKLNIIHCHGVGNEGIVCVGQNCKFLTDLVLQLCDGVGDDGIIAIARGCPQLSYLDVSGLKNLGENGMAALGEGCPLLKGLVISRCPQISNVGLSYIAKNCMSLESCNMIYCPSITHAGVTTLITGCQNIKKLLVEDHKVSSRTKRRAHHLLTKSWPRNHPIY</sequence>
<reference evidence="3" key="1">
    <citation type="submission" date="2024-07" db="EMBL/GenBank/DDBJ databases">
        <title>Two chromosome-level genome assemblies of Korean endemic species Abeliophyllum distichum and Forsythia ovata (Oleaceae).</title>
        <authorList>
            <person name="Jang H."/>
        </authorList>
    </citation>
    <scope>NUCLEOTIDE SEQUENCE [LARGE SCALE GENOMIC DNA]</scope>
</reference>
<feature type="domain" description="F-box/LRR-repeat protein 15-like leucin rich repeat" evidence="1">
    <location>
        <begin position="384"/>
        <end position="532"/>
    </location>
</feature>
<dbReference type="Gene3D" id="3.80.10.10">
    <property type="entry name" value="Ribonuclease Inhibitor"/>
    <property type="match status" value="3"/>
</dbReference>
<comment type="caution">
    <text evidence="2">The sequence shown here is derived from an EMBL/GenBank/DDBJ whole genome shotgun (WGS) entry which is preliminary data.</text>
</comment>
<dbReference type="InterPro" id="IPR032675">
    <property type="entry name" value="LRR_dom_sf"/>
</dbReference>
<organism evidence="2 3">
    <name type="scientific">Abeliophyllum distichum</name>
    <dbReference type="NCBI Taxonomy" id="126358"/>
    <lineage>
        <taxon>Eukaryota</taxon>
        <taxon>Viridiplantae</taxon>
        <taxon>Streptophyta</taxon>
        <taxon>Embryophyta</taxon>
        <taxon>Tracheophyta</taxon>
        <taxon>Spermatophyta</taxon>
        <taxon>Magnoliopsida</taxon>
        <taxon>eudicotyledons</taxon>
        <taxon>Gunneridae</taxon>
        <taxon>Pentapetalae</taxon>
        <taxon>asterids</taxon>
        <taxon>lamiids</taxon>
        <taxon>Lamiales</taxon>
        <taxon>Oleaceae</taxon>
        <taxon>Forsythieae</taxon>
        <taxon>Abeliophyllum</taxon>
    </lineage>
</organism>
<name>A0ABD1T086_9LAMI</name>
<dbReference type="SUPFAM" id="SSF52047">
    <property type="entry name" value="RNI-like"/>
    <property type="match status" value="2"/>
</dbReference>
<evidence type="ECO:0000313" key="2">
    <source>
        <dbReference type="EMBL" id="KAL2506131.1"/>
    </source>
</evidence>
<proteinExistence type="predicted"/>
<dbReference type="EMBL" id="JBFOLK010000006">
    <property type="protein sequence ID" value="KAL2506131.1"/>
    <property type="molecule type" value="Genomic_DNA"/>
</dbReference>
<protein>
    <submittedName>
        <fullName evidence="2">F-box/LRR-repeat protein 4</fullName>
    </submittedName>
</protein>
<feature type="domain" description="F-box/LRR-repeat protein 15-like leucin rich repeat" evidence="1">
    <location>
        <begin position="223"/>
        <end position="310"/>
    </location>
</feature>
<gene>
    <name evidence="2" type="ORF">Adt_21752</name>
</gene>
<dbReference type="Proteomes" id="UP001604336">
    <property type="component" value="Unassembled WGS sequence"/>
</dbReference>
<feature type="domain" description="F-box/LRR-repeat protein 15-like leucin rich repeat" evidence="1">
    <location>
        <begin position="534"/>
        <end position="647"/>
    </location>
</feature>
<dbReference type="AlphaFoldDB" id="A0ABD1T086"/>
<keyword evidence="3" id="KW-1185">Reference proteome</keyword>
<dbReference type="PANTHER" id="PTHR13318">
    <property type="entry name" value="PARTNER OF PAIRED, ISOFORM B-RELATED"/>
    <property type="match status" value="1"/>
</dbReference>